<evidence type="ECO:0000256" key="1">
    <source>
        <dbReference type="ARBA" id="ARBA00001947"/>
    </source>
</evidence>
<sequence length="365" mass="39211">MEAVRTAAEGTTASNTKEVKAFGTEAADAPLNQMHINRRTPTPHDVEIDILFCGVCHSDLHTARSEWGPSLYPCVPGHEIVGKVVRVGGHVSKFKVGDMVGVGCMVDSCRECQYCQEGLEQYCEPGMTGTYNSPDKHLPGNPTFGGYSESIVVDEHFVLRIPDNLDPAAAAPLLCAGITTYSPLRHWNVGPGQKVGIVGIGGLGHMGIKIAKAMGAQVVAFTTSESKFDEAKRLGADEVVLSKDAEQMAAYRGTLHFVLDCVSAEHDINAYLALLRVDGSLALVGAPEHPLPVAAFSLIPGRKSFAGSMIGGIAETQEMLDFCAGHNIPADIEMIDIQQINEAYERLLKGDVKYRFVIDMASLKQ</sequence>
<accession>A0ABP8MQV6</accession>
<dbReference type="Pfam" id="PF00107">
    <property type="entry name" value="ADH_zinc_N"/>
    <property type="match status" value="1"/>
</dbReference>
<dbReference type="InterPro" id="IPR011032">
    <property type="entry name" value="GroES-like_sf"/>
</dbReference>
<dbReference type="PROSITE" id="PS00059">
    <property type="entry name" value="ADH_ZINC"/>
    <property type="match status" value="1"/>
</dbReference>
<comment type="similarity">
    <text evidence="5">Belongs to the zinc-containing alcohol dehydrogenase family.</text>
</comment>
<dbReference type="Gene3D" id="3.90.180.10">
    <property type="entry name" value="Medium-chain alcohol dehydrogenases, catalytic domain"/>
    <property type="match status" value="1"/>
</dbReference>
<evidence type="ECO:0000256" key="2">
    <source>
        <dbReference type="ARBA" id="ARBA00022723"/>
    </source>
</evidence>
<organism evidence="7 8">
    <name type="scientific">Nibrella saemangeumensis</name>
    <dbReference type="NCBI Taxonomy" id="1084526"/>
    <lineage>
        <taxon>Bacteria</taxon>
        <taxon>Pseudomonadati</taxon>
        <taxon>Bacteroidota</taxon>
        <taxon>Cytophagia</taxon>
        <taxon>Cytophagales</taxon>
        <taxon>Spirosomataceae</taxon>
        <taxon>Nibrella</taxon>
    </lineage>
</organism>
<dbReference type="SMART" id="SM00829">
    <property type="entry name" value="PKS_ER"/>
    <property type="match status" value="1"/>
</dbReference>
<dbReference type="Pfam" id="PF08240">
    <property type="entry name" value="ADH_N"/>
    <property type="match status" value="1"/>
</dbReference>
<proteinExistence type="inferred from homology"/>
<dbReference type="InterPro" id="IPR036291">
    <property type="entry name" value="NAD(P)-bd_dom_sf"/>
</dbReference>
<comment type="caution">
    <text evidence="7">The sequence shown here is derived from an EMBL/GenBank/DDBJ whole genome shotgun (WGS) entry which is preliminary data.</text>
</comment>
<dbReference type="InterPro" id="IPR020843">
    <property type="entry name" value="ER"/>
</dbReference>
<dbReference type="SUPFAM" id="SSF51735">
    <property type="entry name" value="NAD(P)-binding Rossmann-fold domains"/>
    <property type="match status" value="1"/>
</dbReference>
<dbReference type="InterPro" id="IPR013154">
    <property type="entry name" value="ADH-like_N"/>
</dbReference>
<keyword evidence="3 5" id="KW-0862">Zinc</keyword>
<dbReference type="RefSeq" id="WP_345243300.1">
    <property type="nucleotide sequence ID" value="NZ_BAABHD010000024.1"/>
</dbReference>
<feature type="domain" description="Enoyl reductase (ER)" evidence="6">
    <location>
        <begin position="29"/>
        <end position="358"/>
    </location>
</feature>
<protein>
    <submittedName>
        <fullName evidence="7">NAD(P)-dependent alcohol dehydrogenase</fullName>
    </submittedName>
</protein>
<evidence type="ECO:0000313" key="7">
    <source>
        <dbReference type="EMBL" id="GAA4454593.1"/>
    </source>
</evidence>
<dbReference type="InterPro" id="IPR013149">
    <property type="entry name" value="ADH-like_C"/>
</dbReference>
<dbReference type="Gene3D" id="3.40.50.720">
    <property type="entry name" value="NAD(P)-binding Rossmann-like Domain"/>
    <property type="match status" value="1"/>
</dbReference>
<dbReference type="Proteomes" id="UP001501175">
    <property type="component" value="Unassembled WGS sequence"/>
</dbReference>
<dbReference type="InterPro" id="IPR029752">
    <property type="entry name" value="D-isomer_DH_CS1"/>
</dbReference>
<dbReference type="InterPro" id="IPR047109">
    <property type="entry name" value="CAD-like"/>
</dbReference>
<dbReference type="InterPro" id="IPR002328">
    <property type="entry name" value="ADH_Zn_CS"/>
</dbReference>
<dbReference type="PROSITE" id="PS00065">
    <property type="entry name" value="D_2_HYDROXYACID_DH_1"/>
    <property type="match status" value="1"/>
</dbReference>
<keyword evidence="4" id="KW-0560">Oxidoreductase</keyword>
<dbReference type="CDD" id="cd05283">
    <property type="entry name" value="CAD1"/>
    <property type="match status" value="1"/>
</dbReference>
<evidence type="ECO:0000313" key="8">
    <source>
        <dbReference type="Proteomes" id="UP001501175"/>
    </source>
</evidence>
<evidence type="ECO:0000256" key="4">
    <source>
        <dbReference type="ARBA" id="ARBA00023002"/>
    </source>
</evidence>
<reference evidence="8" key="1">
    <citation type="journal article" date="2019" name="Int. J. Syst. Evol. Microbiol.">
        <title>The Global Catalogue of Microorganisms (GCM) 10K type strain sequencing project: providing services to taxonomists for standard genome sequencing and annotation.</title>
        <authorList>
            <consortium name="The Broad Institute Genomics Platform"/>
            <consortium name="The Broad Institute Genome Sequencing Center for Infectious Disease"/>
            <person name="Wu L."/>
            <person name="Ma J."/>
        </authorList>
    </citation>
    <scope>NUCLEOTIDE SEQUENCE [LARGE SCALE GENOMIC DNA]</scope>
    <source>
        <strain evidence="8">JCM 17927</strain>
    </source>
</reference>
<dbReference type="EMBL" id="BAABHD010000024">
    <property type="protein sequence ID" value="GAA4454593.1"/>
    <property type="molecule type" value="Genomic_DNA"/>
</dbReference>
<keyword evidence="2 5" id="KW-0479">Metal-binding</keyword>
<dbReference type="PANTHER" id="PTHR42683">
    <property type="entry name" value="ALDEHYDE REDUCTASE"/>
    <property type="match status" value="1"/>
</dbReference>
<evidence type="ECO:0000256" key="3">
    <source>
        <dbReference type="ARBA" id="ARBA00022833"/>
    </source>
</evidence>
<evidence type="ECO:0000256" key="5">
    <source>
        <dbReference type="RuleBase" id="RU361277"/>
    </source>
</evidence>
<evidence type="ECO:0000259" key="6">
    <source>
        <dbReference type="SMART" id="SM00829"/>
    </source>
</evidence>
<comment type="cofactor">
    <cofactor evidence="1 5">
        <name>Zn(2+)</name>
        <dbReference type="ChEBI" id="CHEBI:29105"/>
    </cofactor>
</comment>
<dbReference type="SUPFAM" id="SSF50129">
    <property type="entry name" value="GroES-like"/>
    <property type="match status" value="1"/>
</dbReference>
<keyword evidence="8" id="KW-1185">Reference proteome</keyword>
<name>A0ABP8MQV6_9BACT</name>
<gene>
    <name evidence="7" type="ORF">GCM10023189_21280</name>
</gene>